<comment type="similarity">
    <text evidence="5">Belongs to the TRAFAC class myosin-kinesin ATPase superfamily. Kinesin family.</text>
</comment>
<evidence type="ECO:0000259" key="7">
    <source>
        <dbReference type="PROSITE" id="PS50067"/>
    </source>
</evidence>
<organism evidence="8 9">
    <name type="scientific">Strongylus vulgaris</name>
    <name type="common">Blood worm</name>
    <dbReference type="NCBI Taxonomy" id="40348"/>
    <lineage>
        <taxon>Eukaryota</taxon>
        <taxon>Metazoa</taxon>
        <taxon>Ecdysozoa</taxon>
        <taxon>Nematoda</taxon>
        <taxon>Chromadorea</taxon>
        <taxon>Rhabditida</taxon>
        <taxon>Rhabditina</taxon>
        <taxon>Rhabditomorpha</taxon>
        <taxon>Strongyloidea</taxon>
        <taxon>Strongylidae</taxon>
        <taxon>Strongylus</taxon>
    </lineage>
</organism>
<evidence type="ECO:0000313" key="9">
    <source>
        <dbReference type="Proteomes" id="UP000270094"/>
    </source>
</evidence>
<dbReference type="Proteomes" id="UP000270094">
    <property type="component" value="Unassembled WGS sequence"/>
</dbReference>
<dbReference type="InterPro" id="IPR036961">
    <property type="entry name" value="Kinesin_motor_dom_sf"/>
</dbReference>
<reference evidence="8 9" key="1">
    <citation type="submission" date="2018-11" db="EMBL/GenBank/DDBJ databases">
        <authorList>
            <consortium name="Pathogen Informatics"/>
        </authorList>
    </citation>
    <scope>NUCLEOTIDE SEQUENCE [LARGE SCALE GENOMIC DNA]</scope>
</reference>
<dbReference type="PROSITE" id="PS50067">
    <property type="entry name" value="KINESIN_MOTOR_2"/>
    <property type="match status" value="1"/>
</dbReference>
<dbReference type="GO" id="GO:0016887">
    <property type="term" value="F:ATP hydrolysis activity"/>
    <property type="evidence" value="ECO:0007669"/>
    <property type="project" value="TreeGrafter"/>
</dbReference>
<dbReference type="Gene3D" id="3.40.850.10">
    <property type="entry name" value="Kinesin motor domain"/>
    <property type="match status" value="2"/>
</dbReference>
<evidence type="ECO:0000256" key="1">
    <source>
        <dbReference type="ARBA" id="ARBA00004245"/>
    </source>
</evidence>
<feature type="non-terminal residue" evidence="8">
    <location>
        <position position="1"/>
    </location>
</feature>
<protein>
    <recommendedName>
        <fullName evidence="7">Kinesin motor domain-containing protein</fullName>
    </recommendedName>
</protein>
<evidence type="ECO:0000256" key="4">
    <source>
        <dbReference type="ARBA" id="ARBA00023212"/>
    </source>
</evidence>
<dbReference type="SUPFAM" id="SSF52540">
    <property type="entry name" value="P-loop containing nucleoside triphosphate hydrolases"/>
    <property type="match status" value="1"/>
</dbReference>
<evidence type="ECO:0000256" key="5">
    <source>
        <dbReference type="PROSITE-ProRule" id="PRU00283"/>
    </source>
</evidence>
<feature type="compositionally biased region" description="Polar residues" evidence="6">
    <location>
        <begin position="26"/>
        <end position="40"/>
    </location>
</feature>
<keyword evidence="4" id="KW-0963">Cytoplasm</keyword>
<dbReference type="EMBL" id="UYYB01118190">
    <property type="protein sequence ID" value="VDM82542.1"/>
    <property type="molecule type" value="Genomic_DNA"/>
</dbReference>
<dbReference type="GO" id="GO:0005871">
    <property type="term" value="C:kinesin complex"/>
    <property type="evidence" value="ECO:0007669"/>
    <property type="project" value="TreeGrafter"/>
</dbReference>
<keyword evidence="2" id="KW-0547">Nucleotide-binding</keyword>
<proteinExistence type="inferred from homology"/>
<dbReference type="PANTHER" id="PTHR24115:SF344">
    <property type="entry name" value="KINESIN-LIKE PROTEIN KIF28P"/>
    <property type="match status" value="1"/>
</dbReference>
<dbReference type="GO" id="GO:0047496">
    <property type="term" value="P:vesicle transport along microtubule"/>
    <property type="evidence" value="ECO:0007669"/>
    <property type="project" value="TreeGrafter"/>
</dbReference>
<dbReference type="GO" id="GO:0005874">
    <property type="term" value="C:microtubule"/>
    <property type="evidence" value="ECO:0007669"/>
    <property type="project" value="TreeGrafter"/>
</dbReference>
<feature type="domain" description="Kinesin motor" evidence="7">
    <location>
        <begin position="1"/>
        <end position="117"/>
    </location>
</feature>
<evidence type="ECO:0000256" key="3">
    <source>
        <dbReference type="ARBA" id="ARBA00022840"/>
    </source>
</evidence>
<dbReference type="SMART" id="SM00129">
    <property type="entry name" value="KISc"/>
    <property type="match status" value="1"/>
</dbReference>
<dbReference type="Pfam" id="PF00225">
    <property type="entry name" value="Kinesin"/>
    <property type="match status" value="1"/>
</dbReference>
<sequence length="117" mass="12662">SVENLSSSPVNSYKEIEAKIEEGTKNRTIAATNMNATSSSERQRDAGTEGDRMKEGIVINQSLSTLGRVIKALHEQQGSKGKKVQIPYRDSVLTCLLKNALGGNSKTIMVDCCDLTC</sequence>
<keyword evidence="3" id="KW-0067">ATP-binding</keyword>
<dbReference type="AlphaFoldDB" id="A0A3P7LTW1"/>
<dbReference type="GO" id="GO:0008017">
    <property type="term" value="F:microtubule binding"/>
    <property type="evidence" value="ECO:0007669"/>
    <property type="project" value="InterPro"/>
</dbReference>
<keyword evidence="9" id="KW-1185">Reference proteome</keyword>
<dbReference type="OrthoDB" id="3176171at2759"/>
<dbReference type="InterPro" id="IPR027640">
    <property type="entry name" value="Kinesin-like_fam"/>
</dbReference>
<dbReference type="InterPro" id="IPR027417">
    <property type="entry name" value="P-loop_NTPase"/>
</dbReference>
<evidence type="ECO:0000256" key="6">
    <source>
        <dbReference type="SAM" id="MobiDB-lite"/>
    </source>
</evidence>
<dbReference type="GO" id="GO:0003777">
    <property type="term" value="F:microtubule motor activity"/>
    <property type="evidence" value="ECO:0007669"/>
    <property type="project" value="InterPro"/>
</dbReference>
<evidence type="ECO:0000256" key="2">
    <source>
        <dbReference type="ARBA" id="ARBA00022741"/>
    </source>
</evidence>
<dbReference type="InterPro" id="IPR001752">
    <property type="entry name" value="Kinesin_motor_dom"/>
</dbReference>
<feature type="region of interest" description="Disordered" evidence="6">
    <location>
        <begin position="24"/>
        <end position="54"/>
    </location>
</feature>
<name>A0A3P7LTW1_STRVU</name>
<feature type="compositionally biased region" description="Basic and acidic residues" evidence="6">
    <location>
        <begin position="41"/>
        <end position="54"/>
    </location>
</feature>
<dbReference type="PRINTS" id="PR00380">
    <property type="entry name" value="KINESINHEAVY"/>
</dbReference>
<dbReference type="PANTHER" id="PTHR24115">
    <property type="entry name" value="KINESIN-RELATED"/>
    <property type="match status" value="1"/>
</dbReference>
<comment type="subcellular location">
    <subcellularLocation>
        <location evidence="1">Cytoplasm</location>
        <location evidence="1">Cytoskeleton</location>
    </subcellularLocation>
</comment>
<comment type="caution">
    <text evidence="5">Lacks conserved residue(s) required for the propagation of feature annotation.</text>
</comment>
<dbReference type="GO" id="GO:0005524">
    <property type="term" value="F:ATP binding"/>
    <property type="evidence" value="ECO:0007669"/>
    <property type="project" value="UniProtKB-KW"/>
</dbReference>
<evidence type="ECO:0000313" key="8">
    <source>
        <dbReference type="EMBL" id="VDM82542.1"/>
    </source>
</evidence>
<gene>
    <name evidence="8" type="ORF">SVUK_LOCUS17540</name>
</gene>
<accession>A0A3P7LTW1</accession>
<keyword evidence="4" id="KW-0206">Cytoskeleton</keyword>